<proteinExistence type="predicted"/>
<keyword evidence="1" id="KW-0812">Transmembrane</keyword>
<dbReference type="Proteomes" id="UP001501752">
    <property type="component" value="Unassembled WGS sequence"/>
</dbReference>
<name>A0ABP9DMP6_9ACTN</name>
<evidence type="ECO:0000313" key="2">
    <source>
        <dbReference type="EMBL" id="GAA4843877.1"/>
    </source>
</evidence>
<protein>
    <submittedName>
        <fullName evidence="2">Uncharacterized protein</fullName>
    </submittedName>
</protein>
<sequence length="82" mass="8698">MRAVFGAVGVLGGVVGVAVAAVVWLVLLHVGLSDGWVGQAVLYLLMAAGAEGGWELSRWPFRKRLAAMVSPADQIRRDLALR</sequence>
<keyword evidence="1" id="KW-1133">Transmembrane helix</keyword>
<dbReference type="RefSeq" id="WP_345696434.1">
    <property type="nucleotide sequence ID" value="NZ_BAABIS010000001.1"/>
</dbReference>
<comment type="caution">
    <text evidence="2">The sequence shown here is derived from an EMBL/GenBank/DDBJ whole genome shotgun (WGS) entry which is preliminary data.</text>
</comment>
<keyword evidence="3" id="KW-1185">Reference proteome</keyword>
<evidence type="ECO:0000313" key="3">
    <source>
        <dbReference type="Proteomes" id="UP001501752"/>
    </source>
</evidence>
<gene>
    <name evidence="2" type="ORF">GCM10023235_20130</name>
</gene>
<reference evidence="3" key="1">
    <citation type="journal article" date="2019" name="Int. J. Syst. Evol. Microbiol.">
        <title>The Global Catalogue of Microorganisms (GCM) 10K type strain sequencing project: providing services to taxonomists for standard genome sequencing and annotation.</title>
        <authorList>
            <consortium name="The Broad Institute Genomics Platform"/>
            <consortium name="The Broad Institute Genome Sequencing Center for Infectious Disease"/>
            <person name="Wu L."/>
            <person name="Ma J."/>
        </authorList>
    </citation>
    <scope>NUCLEOTIDE SEQUENCE [LARGE SCALE GENOMIC DNA]</scope>
    <source>
        <strain evidence="3">JCM 13006</strain>
    </source>
</reference>
<feature type="transmembrane region" description="Helical" evidence="1">
    <location>
        <begin position="36"/>
        <end position="54"/>
    </location>
</feature>
<evidence type="ECO:0000256" key="1">
    <source>
        <dbReference type="SAM" id="Phobius"/>
    </source>
</evidence>
<dbReference type="EMBL" id="BAABIS010000001">
    <property type="protein sequence ID" value="GAA4843877.1"/>
    <property type="molecule type" value="Genomic_DNA"/>
</dbReference>
<accession>A0ABP9DMP6</accession>
<organism evidence="2 3">
    <name type="scientific">Kitasatospora terrestris</name>
    <dbReference type="NCBI Taxonomy" id="258051"/>
    <lineage>
        <taxon>Bacteria</taxon>
        <taxon>Bacillati</taxon>
        <taxon>Actinomycetota</taxon>
        <taxon>Actinomycetes</taxon>
        <taxon>Kitasatosporales</taxon>
        <taxon>Streptomycetaceae</taxon>
        <taxon>Kitasatospora</taxon>
    </lineage>
</organism>
<keyword evidence="1" id="KW-0472">Membrane</keyword>